<proteinExistence type="predicted"/>
<feature type="transmembrane region" description="Helical" evidence="1">
    <location>
        <begin position="405"/>
        <end position="423"/>
    </location>
</feature>
<dbReference type="InterPro" id="IPR018674">
    <property type="entry name" value="DUF2142_membrane"/>
</dbReference>
<feature type="transmembrane region" description="Helical" evidence="1">
    <location>
        <begin position="70"/>
        <end position="90"/>
    </location>
</feature>
<feature type="transmembrane region" description="Helical" evidence="1">
    <location>
        <begin position="435"/>
        <end position="460"/>
    </location>
</feature>
<organism evidence="2 3">
    <name type="scientific">Collinsella intestinalis</name>
    <dbReference type="NCBI Taxonomy" id="147207"/>
    <lineage>
        <taxon>Bacteria</taxon>
        <taxon>Bacillati</taxon>
        <taxon>Actinomycetota</taxon>
        <taxon>Coriobacteriia</taxon>
        <taxon>Coriobacteriales</taxon>
        <taxon>Coriobacteriaceae</taxon>
        <taxon>Collinsella</taxon>
    </lineage>
</organism>
<feature type="transmembrane region" description="Helical" evidence="1">
    <location>
        <begin position="499"/>
        <end position="522"/>
    </location>
</feature>
<feature type="transmembrane region" description="Helical" evidence="1">
    <location>
        <begin position="317"/>
        <end position="337"/>
    </location>
</feature>
<dbReference type="EMBL" id="QSJI01000002">
    <property type="protein sequence ID" value="RHD56452.1"/>
    <property type="molecule type" value="Genomic_DNA"/>
</dbReference>
<protein>
    <submittedName>
        <fullName evidence="2">DUF2142 domain-containing protein</fullName>
    </submittedName>
</protein>
<evidence type="ECO:0000313" key="3">
    <source>
        <dbReference type="Proteomes" id="UP000286050"/>
    </source>
</evidence>
<dbReference type="Proteomes" id="UP000286050">
    <property type="component" value="Unassembled WGS sequence"/>
</dbReference>
<keyword evidence="1" id="KW-1133">Transmembrane helix</keyword>
<comment type="caution">
    <text evidence="2">The sequence shown here is derived from an EMBL/GenBank/DDBJ whole genome shotgun (WGS) entry which is preliminary data.</text>
</comment>
<sequence>MERKYKSGCTDAMRATAWSLGVFCLLVILGVFWLRASGSWNYISVLVATIPVAVIAVFAHFYGLLENETLIFRAYALILSYFCLVFVFIIPPMSSPDEGHHFFSSYWISDVVTGDATLQDGGSFPVREDVVEMYNGSSMAIGSSGYRRVFDSFGLFADSDEVVQVNQFDFSFGSENVAAKIPSVVGILIARGLNLGAYPLFYLGRLLAALFFVCCVLLAVHITPTAKAAFMGISLLPMSLQLAGSYSYDCGIIALCFLLSAVLLRSIFSNEEIGLRQAVTLFALVFLVAPLKIVYLSVLLLLLFIPQRRFCSRKYAFIFKLVVVISAIASIASVRLASISSLVGSGAVDSLDYRGTETGIFYSLNDLLSDPLGTAALFVRTFDVMGDFYIESMVGALPGWLQANLRAPNLLIYAYLGCLLLCVQKTQFDNQSISLGVRVAMTAACFLTFLGVSLSMAVGWTFNTEGVIQGVQGRYFLPMAPMALLALRSRDIEVQKSPYDICLVTLTFLNVIYLLRFTSIAFSLP</sequence>
<keyword evidence="1" id="KW-0812">Transmembrane</keyword>
<feature type="transmembrane region" description="Helical" evidence="1">
    <location>
        <begin position="12"/>
        <end position="34"/>
    </location>
</feature>
<name>A0A414FY50_9ACTN</name>
<evidence type="ECO:0000256" key="1">
    <source>
        <dbReference type="SAM" id="Phobius"/>
    </source>
</evidence>
<gene>
    <name evidence="2" type="ORF">DW787_02555</name>
</gene>
<feature type="transmembrane region" description="Helical" evidence="1">
    <location>
        <begin position="280"/>
        <end position="305"/>
    </location>
</feature>
<accession>A0A414FY50</accession>
<keyword evidence="1" id="KW-0472">Membrane</keyword>
<dbReference type="AlphaFoldDB" id="A0A414FY50"/>
<reference evidence="2 3" key="1">
    <citation type="submission" date="2018-08" db="EMBL/GenBank/DDBJ databases">
        <title>A genome reference for cultivated species of the human gut microbiota.</title>
        <authorList>
            <person name="Zou Y."/>
            <person name="Xue W."/>
            <person name="Luo G."/>
        </authorList>
    </citation>
    <scope>NUCLEOTIDE SEQUENCE [LARGE SCALE GENOMIC DNA]</scope>
    <source>
        <strain evidence="2 3">AM30-5LB</strain>
    </source>
</reference>
<feature type="transmembrane region" description="Helical" evidence="1">
    <location>
        <begin position="40"/>
        <end position="63"/>
    </location>
</feature>
<feature type="transmembrane region" description="Helical" evidence="1">
    <location>
        <begin position="246"/>
        <end position="268"/>
    </location>
</feature>
<dbReference type="Pfam" id="PF09913">
    <property type="entry name" value="DUF2142"/>
    <property type="match status" value="1"/>
</dbReference>
<evidence type="ECO:0000313" key="2">
    <source>
        <dbReference type="EMBL" id="RHD56452.1"/>
    </source>
</evidence>
<dbReference type="RefSeq" id="WP_118271510.1">
    <property type="nucleotide sequence ID" value="NZ_QSJI01000002.1"/>
</dbReference>
<feature type="transmembrane region" description="Helical" evidence="1">
    <location>
        <begin position="466"/>
        <end position="487"/>
    </location>
</feature>
<feature type="transmembrane region" description="Helical" evidence="1">
    <location>
        <begin position="202"/>
        <end position="225"/>
    </location>
</feature>